<proteinExistence type="predicted"/>
<keyword evidence="2" id="KW-0472">Membrane</keyword>
<keyword evidence="2" id="KW-1133">Transmembrane helix</keyword>
<keyword evidence="2" id="KW-0812">Transmembrane</keyword>
<evidence type="ECO:0000256" key="2">
    <source>
        <dbReference type="SAM" id="Phobius"/>
    </source>
</evidence>
<evidence type="ECO:0000256" key="1">
    <source>
        <dbReference type="SAM" id="MobiDB-lite"/>
    </source>
</evidence>
<comment type="caution">
    <text evidence="3">The sequence shown here is derived from an EMBL/GenBank/DDBJ whole genome shotgun (WGS) entry which is preliminary data.</text>
</comment>
<dbReference type="Pfam" id="PF26027">
    <property type="entry name" value="DUF8005"/>
    <property type="match status" value="1"/>
</dbReference>
<organism evidence="3 4">
    <name type="scientific">Haloarcula rubra</name>
    <dbReference type="NCBI Taxonomy" id="2487747"/>
    <lineage>
        <taxon>Archaea</taxon>
        <taxon>Methanobacteriati</taxon>
        <taxon>Methanobacteriota</taxon>
        <taxon>Stenosarchaea group</taxon>
        <taxon>Halobacteria</taxon>
        <taxon>Halobacteriales</taxon>
        <taxon>Haloarculaceae</taxon>
        <taxon>Haloarcula</taxon>
    </lineage>
</organism>
<accession>A0AAW4PS95</accession>
<dbReference type="AlphaFoldDB" id="A0AAW4PS95"/>
<feature type="transmembrane region" description="Helical" evidence="2">
    <location>
        <begin position="6"/>
        <end position="30"/>
    </location>
</feature>
<feature type="compositionally biased region" description="Basic and acidic residues" evidence="1">
    <location>
        <begin position="52"/>
        <end position="68"/>
    </location>
</feature>
<protein>
    <submittedName>
        <fullName evidence="3">Uncharacterized protein</fullName>
    </submittedName>
</protein>
<evidence type="ECO:0000313" key="3">
    <source>
        <dbReference type="EMBL" id="MBX0323263.1"/>
    </source>
</evidence>
<gene>
    <name evidence="3" type="ORF">EGH21_09495</name>
</gene>
<dbReference type="Proteomes" id="UP001430377">
    <property type="component" value="Unassembled WGS sequence"/>
</dbReference>
<reference evidence="3 4" key="1">
    <citation type="submission" date="2021-06" db="EMBL/GenBank/DDBJ databases">
        <title>Halomicroarcula sp. a new haloarchaeum isolated from saline soil.</title>
        <authorList>
            <person name="Duran-Viseras A."/>
            <person name="Sanchez-Porro C."/>
            <person name="Ventosa A."/>
        </authorList>
    </citation>
    <scope>NUCLEOTIDE SEQUENCE [LARGE SCALE GENOMIC DNA]</scope>
    <source>
        <strain evidence="3 4">F13</strain>
    </source>
</reference>
<keyword evidence="4" id="KW-1185">Reference proteome</keyword>
<name>A0AAW4PS95_9EURY</name>
<dbReference type="RefSeq" id="WP_220618239.1">
    <property type="nucleotide sequence ID" value="NZ_RKLR01000003.1"/>
</dbReference>
<sequence>MLDQLPGLVWFSLMLVLFFFWAYGIGSFVLDLKNKIIPGIVEYRRGRRAQKAKQEREEEREEREKQLY</sequence>
<evidence type="ECO:0000313" key="4">
    <source>
        <dbReference type="Proteomes" id="UP001430377"/>
    </source>
</evidence>
<dbReference type="EMBL" id="RKLR01000003">
    <property type="protein sequence ID" value="MBX0323263.1"/>
    <property type="molecule type" value="Genomic_DNA"/>
</dbReference>
<dbReference type="InterPro" id="IPR058318">
    <property type="entry name" value="DUF8005"/>
</dbReference>
<feature type="region of interest" description="Disordered" evidence="1">
    <location>
        <begin position="46"/>
        <end position="68"/>
    </location>
</feature>